<dbReference type="OrthoDB" id="4211618at2759"/>
<dbReference type="GeneID" id="9098239"/>
<dbReference type="HOGENOM" id="CLU_852852_0_0_1"/>
<dbReference type="eggNOG" id="ENOG502RMS1">
    <property type="taxonomic scope" value="Eukaryota"/>
</dbReference>
<protein>
    <submittedName>
        <fullName evidence="3">Uncharacterized protein</fullName>
    </submittedName>
</protein>
<keyword evidence="1" id="KW-0175">Coiled coil</keyword>
<dbReference type="KEGG" id="pbl:PAAG_03405"/>
<evidence type="ECO:0000256" key="1">
    <source>
        <dbReference type="SAM" id="Coils"/>
    </source>
</evidence>
<evidence type="ECO:0000256" key="2">
    <source>
        <dbReference type="SAM" id="MobiDB-lite"/>
    </source>
</evidence>
<evidence type="ECO:0000313" key="4">
    <source>
        <dbReference type="Proteomes" id="UP000002059"/>
    </source>
</evidence>
<dbReference type="AlphaFoldDB" id="C1GX31"/>
<feature type="coiled-coil region" evidence="1">
    <location>
        <begin position="41"/>
        <end position="68"/>
    </location>
</feature>
<proteinExistence type="predicted"/>
<name>C1GX31_PARBA</name>
<gene>
    <name evidence="3" type="ORF">PAAG_03405</name>
</gene>
<evidence type="ECO:0000313" key="3">
    <source>
        <dbReference type="EMBL" id="EEH41119.2"/>
    </source>
</evidence>
<feature type="region of interest" description="Disordered" evidence="2">
    <location>
        <begin position="271"/>
        <end position="326"/>
    </location>
</feature>
<organism evidence="3 4">
    <name type="scientific">Paracoccidioides lutzii (strain ATCC MYA-826 / Pb01)</name>
    <name type="common">Paracoccidioides brasiliensis</name>
    <dbReference type="NCBI Taxonomy" id="502779"/>
    <lineage>
        <taxon>Eukaryota</taxon>
        <taxon>Fungi</taxon>
        <taxon>Dikarya</taxon>
        <taxon>Ascomycota</taxon>
        <taxon>Pezizomycotina</taxon>
        <taxon>Eurotiomycetes</taxon>
        <taxon>Eurotiomycetidae</taxon>
        <taxon>Onygenales</taxon>
        <taxon>Ajellomycetaceae</taxon>
        <taxon>Paracoccidioides</taxon>
    </lineage>
</organism>
<sequence length="326" mass="36066">MRFTADVSTAIDEEFYDSIKELGMGHEDASAGAPVWLQELLQQQASREEAFQTELRDLRAQLAAATSTTQPSNRASLHPEVSLPTFLPIFDQKIGRKVGRSWKPRDSFGMTESRSSMLQNALKLELLRETVSQADTDNHVECCTSLRMIESRLLQVKAIQSCGQRVIPTTPRTTTTAVSADAVDWQPSAAYLAFHGTVTTAAKPFRVSGISGADAAERRAQAHLSLSSAMFALSQPQKEKKELKKDCRTFEEKRLMTDEALMRTYRNEPLLQTSQHLQAGRQQSDSSRPPRARRPKWHTAIPPPGLAASDGPRLTFGNPMAGGEKT</sequence>
<dbReference type="RefSeq" id="XP_002794860.2">
    <property type="nucleotide sequence ID" value="XM_002794814.2"/>
</dbReference>
<dbReference type="Proteomes" id="UP000002059">
    <property type="component" value="Partially assembled WGS sequence"/>
</dbReference>
<dbReference type="VEuPathDB" id="FungiDB:PAAG_03405"/>
<dbReference type="EMBL" id="KN293998">
    <property type="protein sequence ID" value="EEH41119.2"/>
    <property type="molecule type" value="Genomic_DNA"/>
</dbReference>
<accession>C1GX31</accession>
<keyword evidence="4" id="KW-1185">Reference proteome</keyword>
<reference evidence="3 4" key="1">
    <citation type="journal article" date="2011" name="PLoS Genet.">
        <title>Comparative genomic analysis of human fungal pathogens causing paracoccidioidomycosis.</title>
        <authorList>
            <person name="Desjardins C.A."/>
            <person name="Champion M.D."/>
            <person name="Holder J.W."/>
            <person name="Muszewska A."/>
            <person name="Goldberg J."/>
            <person name="Bailao A.M."/>
            <person name="Brigido M.M."/>
            <person name="Ferreira M.E."/>
            <person name="Garcia A.M."/>
            <person name="Grynberg M."/>
            <person name="Gujja S."/>
            <person name="Heiman D.I."/>
            <person name="Henn M.R."/>
            <person name="Kodira C.D."/>
            <person name="Leon-Narvaez H."/>
            <person name="Longo L.V."/>
            <person name="Ma L.J."/>
            <person name="Malavazi I."/>
            <person name="Matsuo A.L."/>
            <person name="Morais F.V."/>
            <person name="Pereira M."/>
            <person name="Rodriguez-Brito S."/>
            <person name="Sakthikumar S."/>
            <person name="Salem-Izacc S.M."/>
            <person name="Sykes S.M."/>
            <person name="Teixeira M.M."/>
            <person name="Vallejo M.C."/>
            <person name="Walter M.E."/>
            <person name="Yandava C."/>
            <person name="Young S."/>
            <person name="Zeng Q."/>
            <person name="Zucker J."/>
            <person name="Felipe M.S."/>
            <person name="Goldman G.H."/>
            <person name="Haas B.J."/>
            <person name="McEwen J.G."/>
            <person name="Nino-Vega G."/>
            <person name="Puccia R."/>
            <person name="San-Blas G."/>
            <person name="Soares C.M."/>
            <person name="Birren B.W."/>
            <person name="Cuomo C.A."/>
        </authorList>
    </citation>
    <scope>NUCLEOTIDE SEQUENCE [LARGE SCALE GENOMIC DNA]</scope>
    <source>
        <strain evidence="4">ATCC MYA-826 / Pb01</strain>
    </source>
</reference>